<keyword evidence="2 7" id="KW-0819">tRNA processing</keyword>
<dbReference type="GO" id="GO:0003924">
    <property type="term" value="F:GTPase activity"/>
    <property type="evidence" value="ECO:0007669"/>
    <property type="project" value="UniProtKB-UniRule"/>
</dbReference>
<dbReference type="InterPro" id="IPR031168">
    <property type="entry name" value="G_TrmE"/>
</dbReference>
<comment type="similarity">
    <text evidence="1 7 8">Belongs to the TRAFAC class TrmE-Era-EngA-EngB-Septin-like GTPase superfamily. TrmE GTPase family.</text>
</comment>
<evidence type="ECO:0000313" key="10">
    <source>
        <dbReference type="EMBL" id="GEM90189.1"/>
    </source>
</evidence>
<comment type="caution">
    <text evidence="7">Lacks conserved residue(s) required for the propagation of feature annotation.</text>
</comment>
<dbReference type="InterPro" id="IPR027368">
    <property type="entry name" value="MnmE_dom2"/>
</dbReference>
<keyword evidence="3 7" id="KW-0547">Nucleotide-binding</keyword>
<dbReference type="NCBIfam" id="NF003661">
    <property type="entry name" value="PRK05291.1-3"/>
    <property type="match status" value="1"/>
</dbReference>
<protein>
    <recommendedName>
        <fullName evidence="7">tRNA modification GTPase MnmE</fullName>
        <ecNumber evidence="7">3.6.-.-</ecNumber>
    </recommendedName>
</protein>
<dbReference type="EC" id="3.6.-.-" evidence="7"/>
<dbReference type="Pfam" id="PF10396">
    <property type="entry name" value="TrmE_N"/>
    <property type="match status" value="1"/>
</dbReference>
<feature type="binding site" evidence="7">
    <location>
        <position position="436"/>
    </location>
    <ligand>
        <name>(6S)-5-formyl-5,6,7,8-tetrahydrofolate</name>
        <dbReference type="ChEBI" id="CHEBI:57457"/>
    </ligand>
</feature>
<dbReference type="SUPFAM" id="SSF52540">
    <property type="entry name" value="P-loop containing nucleoside triphosphate hydrolases"/>
    <property type="match status" value="1"/>
</dbReference>
<evidence type="ECO:0000256" key="3">
    <source>
        <dbReference type="ARBA" id="ARBA00022741"/>
    </source>
</evidence>
<dbReference type="GO" id="GO:0030488">
    <property type="term" value="P:tRNA methylation"/>
    <property type="evidence" value="ECO:0007669"/>
    <property type="project" value="TreeGrafter"/>
</dbReference>
<keyword evidence="6 7" id="KW-0342">GTP-binding</keyword>
<evidence type="ECO:0000256" key="6">
    <source>
        <dbReference type="ARBA" id="ARBA00023134"/>
    </source>
</evidence>
<keyword evidence="5 7" id="KW-0630">Potassium</keyword>
<evidence type="ECO:0000256" key="4">
    <source>
        <dbReference type="ARBA" id="ARBA00022842"/>
    </source>
</evidence>
<feature type="binding site" evidence="7">
    <location>
        <position position="25"/>
    </location>
    <ligand>
        <name>(6S)-5-formyl-5,6,7,8-tetrahydrofolate</name>
        <dbReference type="ChEBI" id="CHEBI:57457"/>
    </ligand>
</feature>
<dbReference type="InterPro" id="IPR004520">
    <property type="entry name" value="GTPase_MnmE"/>
</dbReference>
<dbReference type="Gene3D" id="3.30.1360.120">
    <property type="entry name" value="Probable tRNA modification gtpase trme, domain 1"/>
    <property type="match status" value="1"/>
</dbReference>
<gene>
    <name evidence="7 10" type="primary">mnmE</name>
    <name evidence="7" type="synonym">trmE</name>
    <name evidence="10" type="ORF">ODE01S_16230</name>
</gene>
<keyword evidence="4 7" id="KW-0460">Magnesium</keyword>
<reference evidence="10 11" key="1">
    <citation type="submission" date="2019-07" db="EMBL/GenBank/DDBJ databases">
        <title>Whole genome shotgun sequence of Oceanithermus desulfurans NBRC 100063.</title>
        <authorList>
            <person name="Hosoyama A."/>
            <person name="Uohara A."/>
            <person name="Ohji S."/>
            <person name="Ichikawa N."/>
        </authorList>
    </citation>
    <scope>NUCLEOTIDE SEQUENCE [LARGE SCALE GENOMIC DNA]</scope>
    <source>
        <strain evidence="10 11">NBRC 100063</strain>
    </source>
</reference>
<keyword evidence="7" id="KW-0378">Hydrolase</keyword>
<dbReference type="PROSITE" id="PS51709">
    <property type="entry name" value="G_TRME"/>
    <property type="match status" value="1"/>
</dbReference>
<evidence type="ECO:0000259" key="9">
    <source>
        <dbReference type="PROSITE" id="PS51709"/>
    </source>
</evidence>
<keyword evidence="7" id="KW-0479">Metal-binding</keyword>
<dbReference type="InterPro" id="IPR005225">
    <property type="entry name" value="Small_GTP-bd"/>
</dbReference>
<comment type="subunit">
    <text evidence="7">Homodimer. Heterotetramer of two MnmE and two MnmG subunits.</text>
</comment>
<dbReference type="PANTHER" id="PTHR42714">
    <property type="entry name" value="TRNA MODIFICATION GTPASE GTPBP3"/>
    <property type="match status" value="1"/>
</dbReference>
<feature type="binding site" evidence="7">
    <location>
        <position position="87"/>
    </location>
    <ligand>
        <name>(6S)-5-formyl-5,6,7,8-tetrahydrofolate</name>
        <dbReference type="ChEBI" id="CHEBI:57457"/>
    </ligand>
</feature>
<dbReference type="GO" id="GO:0005829">
    <property type="term" value="C:cytosol"/>
    <property type="evidence" value="ECO:0007669"/>
    <property type="project" value="TreeGrafter"/>
</dbReference>
<dbReference type="GO" id="GO:0005525">
    <property type="term" value="F:GTP binding"/>
    <property type="evidence" value="ECO:0007669"/>
    <property type="project" value="UniProtKB-UniRule"/>
</dbReference>
<evidence type="ECO:0000256" key="1">
    <source>
        <dbReference type="ARBA" id="ARBA00011043"/>
    </source>
</evidence>
<dbReference type="Pfam" id="PF12631">
    <property type="entry name" value="MnmE_helical"/>
    <property type="match status" value="1"/>
</dbReference>
<dbReference type="Gene3D" id="1.20.120.430">
    <property type="entry name" value="tRNA modification GTPase MnmE domain 2"/>
    <property type="match status" value="1"/>
</dbReference>
<dbReference type="InterPro" id="IPR006073">
    <property type="entry name" value="GTP-bd"/>
</dbReference>
<dbReference type="GO" id="GO:0046872">
    <property type="term" value="F:metal ion binding"/>
    <property type="evidence" value="ECO:0007669"/>
    <property type="project" value="UniProtKB-KW"/>
</dbReference>
<evidence type="ECO:0000313" key="11">
    <source>
        <dbReference type="Proteomes" id="UP000321827"/>
    </source>
</evidence>
<dbReference type="PRINTS" id="PR00326">
    <property type="entry name" value="GTP1OBG"/>
</dbReference>
<name>A0A511RKL4_9DEIN</name>
<evidence type="ECO:0000256" key="7">
    <source>
        <dbReference type="HAMAP-Rule" id="MF_00379"/>
    </source>
</evidence>
<sequence length="436" mass="46740">MLPSLHDTIAAVATPPGPGGVGVLRVSGPQALETAARVWRGRDPRTSPGGRFWHGWVVDPETGEAVDEAVLLVFRAPRSYTGEDVVEIQTHGSPAVLGRVLRLLLAAGARPAAPGEFTLRAYLHGRMDLAQAESVLALVEAESETARRQALRGLTRELSQKIDALAERLLDLLAHIQALLDYPEEGVEPHEAERVIASVLAEVEALLATAGAGRRVREGARLALVGAPNAGKSSLLNALLGFERALVHDRPGTTRDYLEAALEIEGVPLVAVDTAGLRATDDPVEAAGVERALAVAREADLILYLADRSQPRPDPPSLPWERTIRLATKADLPAAWHDPDFLEVSAHSGHGLGALRARIRAQLLGRASESEVWITSERHREALAEARDHLLEARGAPEDLMGMSLEAAARALGRITGREAGEETIARIFQNFCVGK</sequence>
<dbReference type="GO" id="GO:0002098">
    <property type="term" value="P:tRNA wobble uridine modification"/>
    <property type="evidence" value="ECO:0007669"/>
    <property type="project" value="TreeGrafter"/>
</dbReference>
<dbReference type="InterPro" id="IPR025867">
    <property type="entry name" value="MnmE_helical"/>
</dbReference>
<comment type="subcellular location">
    <subcellularLocation>
        <location evidence="7">Cytoplasm</location>
    </subcellularLocation>
</comment>
<dbReference type="CDD" id="cd04164">
    <property type="entry name" value="trmE"/>
    <property type="match status" value="1"/>
</dbReference>
<dbReference type="OrthoDB" id="9805918at2"/>
<dbReference type="Pfam" id="PF01926">
    <property type="entry name" value="MMR_HSR1"/>
    <property type="match status" value="1"/>
</dbReference>
<dbReference type="InterPro" id="IPR018948">
    <property type="entry name" value="GTP-bd_TrmE_N"/>
</dbReference>
<dbReference type="RefSeq" id="WP_147147710.1">
    <property type="nucleotide sequence ID" value="NZ_BJXN01000010.1"/>
</dbReference>
<dbReference type="InterPro" id="IPR027266">
    <property type="entry name" value="TrmE/GcvT-like"/>
</dbReference>
<feature type="domain" description="TrmE-type G" evidence="9">
    <location>
        <begin position="219"/>
        <end position="364"/>
    </location>
</feature>
<accession>A0A511RKL4</accession>
<evidence type="ECO:0000256" key="5">
    <source>
        <dbReference type="ARBA" id="ARBA00022958"/>
    </source>
</evidence>
<comment type="caution">
    <text evidence="10">The sequence shown here is derived from an EMBL/GenBank/DDBJ whole genome shotgun (WGS) entry which is preliminary data.</text>
</comment>
<organism evidence="10 11">
    <name type="scientific">Oceanithermus desulfurans NBRC 100063</name>
    <dbReference type="NCBI Taxonomy" id="1227550"/>
    <lineage>
        <taxon>Bacteria</taxon>
        <taxon>Thermotogati</taxon>
        <taxon>Deinococcota</taxon>
        <taxon>Deinococci</taxon>
        <taxon>Thermales</taxon>
        <taxon>Thermaceae</taxon>
        <taxon>Oceanithermus</taxon>
    </lineage>
</organism>
<keyword evidence="7" id="KW-0963">Cytoplasm</keyword>
<feature type="binding site" evidence="7">
    <location>
        <position position="254"/>
    </location>
    <ligand>
        <name>Mg(2+)</name>
        <dbReference type="ChEBI" id="CHEBI:18420"/>
    </ligand>
</feature>
<comment type="function">
    <text evidence="7">Exhibits a very high intrinsic GTPase hydrolysis rate. Involved in the addition of a carboxymethylaminomethyl (cmnm) group at the wobble position (U34) of certain tRNAs, forming tRNA-cmnm(5)s(2)U34.</text>
</comment>
<evidence type="ECO:0000256" key="2">
    <source>
        <dbReference type="ARBA" id="ARBA00022694"/>
    </source>
</evidence>
<feature type="binding site" evidence="7">
    <location>
        <position position="126"/>
    </location>
    <ligand>
        <name>(6S)-5-formyl-5,6,7,8-tetrahydrofolate</name>
        <dbReference type="ChEBI" id="CHEBI:57457"/>
    </ligand>
</feature>
<dbReference type="Proteomes" id="UP000321827">
    <property type="component" value="Unassembled WGS sequence"/>
</dbReference>
<feature type="binding site" evidence="7">
    <location>
        <begin position="229"/>
        <end position="234"/>
    </location>
    <ligand>
        <name>GTP</name>
        <dbReference type="ChEBI" id="CHEBI:37565"/>
    </ligand>
</feature>
<dbReference type="HAMAP" id="MF_00379">
    <property type="entry name" value="GTPase_MnmE"/>
    <property type="match status" value="1"/>
</dbReference>
<dbReference type="InterPro" id="IPR027417">
    <property type="entry name" value="P-loop_NTPase"/>
</dbReference>
<dbReference type="Gene3D" id="3.40.50.300">
    <property type="entry name" value="P-loop containing nucleotide triphosphate hydrolases"/>
    <property type="match status" value="1"/>
</dbReference>
<dbReference type="AlphaFoldDB" id="A0A511RKL4"/>
<dbReference type="EMBL" id="BJXN01000010">
    <property type="protein sequence ID" value="GEM90189.1"/>
    <property type="molecule type" value="Genomic_DNA"/>
</dbReference>
<dbReference type="NCBIfam" id="TIGR00231">
    <property type="entry name" value="small_GTP"/>
    <property type="match status" value="1"/>
</dbReference>
<evidence type="ECO:0000256" key="8">
    <source>
        <dbReference type="RuleBase" id="RU003313"/>
    </source>
</evidence>
<dbReference type="PANTHER" id="PTHR42714:SF2">
    <property type="entry name" value="TRNA MODIFICATION GTPASE GTPBP3, MITOCHONDRIAL"/>
    <property type="match status" value="1"/>
</dbReference>
<feature type="binding site" evidence="7">
    <location>
        <position position="233"/>
    </location>
    <ligand>
        <name>Mg(2+)</name>
        <dbReference type="ChEBI" id="CHEBI:18420"/>
    </ligand>
</feature>
<proteinExistence type="inferred from homology"/>
<feature type="binding site" evidence="7">
    <location>
        <begin position="273"/>
        <end position="276"/>
    </location>
    <ligand>
        <name>GTP</name>
        <dbReference type="ChEBI" id="CHEBI:37565"/>
    </ligand>
</feature>
<dbReference type="CDD" id="cd14858">
    <property type="entry name" value="TrmE_N"/>
    <property type="match status" value="1"/>
</dbReference>
<dbReference type="NCBIfam" id="TIGR00450">
    <property type="entry name" value="mnmE_trmE_thdF"/>
    <property type="match status" value="1"/>
</dbReference>
<comment type="cofactor">
    <cofactor evidence="7">
        <name>K(+)</name>
        <dbReference type="ChEBI" id="CHEBI:29103"/>
    </cofactor>
    <text evidence="7">Binds 1 potassium ion per subunit.</text>
</comment>